<name>A0A841GSP7_9BACT</name>
<gene>
    <name evidence="1" type="ORF">HNQ61_001939</name>
</gene>
<evidence type="ECO:0000313" key="2">
    <source>
        <dbReference type="Proteomes" id="UP000582837"/>
    </source>
</evidence>
<dbReference type="Proteomes" id="UP000582837">
    <property type="component" value="Unassembled WGS sequence"/>
</dbReference>
<accession>A0A841GSP7</accession>
<dbReference type="CDD" id="cd00093">
    <property type="entry name" value="HTH_XRE"/>
    <property type="match status" value="1"/>
</dbReference>
<keyword evidence="2" id="KW-1185">Reference proteome</keyword>
<reference evidence="1 2" key="1">
    <citation type="submission" date="2020-08" db="EMBL/GenBank/DDBJ databases">
        <title>Genomic Encyclopedia of Type Strains, Phase IV (KMG-IV): sequencing the most valuable type-strain genomes for metagenomic binning, comparative biology and taxonomic classification.</title>
        <authorList>
            <person name="Goeker M."/>
        </authorList>
    </citation>
    <scope>NUCLEOTIDE SEQUENCE [LARGE SCALE GENOMIC DNA]</scope>
    <source>
        <strain evidence="1 2">DSM 29007</strain>
    </source>
</reference>
<sequence length="175" mass="19860">MRRTDTIRRTYTPAQDERRFREERELETLRHLVRRELRIHAGQRTLAREMGIDRGSLRKFAAGQSTPGEWTLRQIREWAADRPELPVPIAAVALALLVDGLPPDVRPHARREVSATLAGLYESRREGVPTWIADELEGAELPPAVRVPASTANSSPDRALLLRLQELVREHLALS</sequence>
<protein>
    <submittedName>
        <fullName evidence="1">Uncharacterized protein</fullName>
    </submittedName>
</protein>
<dbReference type="EMBL" id="JACHIA010000004">
    <property type="protein sequence ID" value="MBB6070320.1"/>
    <property type="molecule type" value="Genomic_DNA"/>
</dbReference>
<proteinExistence type="predicted"/>
<dbReference type="RefSeq" id="WP_170035712.1">
    <property type="nucleotide sequence ID" value="NZ_JABDTL010000001.1"/>
</dbReference>
<dbReference type="InterPro" id="IPR001387">
    <property type="entry name" value="Cro/C1-type_HTH"/>
</dbReference>
<dbReference type="AlphaFoldDB" id="A0A841GSP7"/>
<evidence type="ECO:0000313" key="1">
    <source>
        <dbReference type="EMBL" id="MBB6070320.1"/>
    </source>
</evidence>
<organism evidence="1 2">
    <name type="scientific">Longimicrobium terrae</name>
    <dbReference type="NCBI Taxonomy" id="1639882"/>
    <lineage>
        <taxon>Bacteria</taxon>
        <taxon>Pseudomonadati</taxon>
        <taxon>Gemmatimonadota</taxon>
        <taxon>Longimicrobiia</taxon>
        <taxon>Longimicrobiales</taxon>
        <taxon>Longimicrobiaceae</taxon>
        <taxon>Longimicrobium</taxon>
    </lineage>
</organism>
<comment type="caution">
    <text evidence="1">The sequence shown here is derived from an EMBL/GenBank/DDBJ whole genome shotgun (WGS) entry which is preliminary data.</text>
</comment>